<sequence>GLRVPGLRVRMYSFRDFGFPDSVSACTALGTLGPRTSCPHVLLQGPSACTPSGTSGPRTSRPHVLLQGLRVPGLRVRMYCFRDFGSPDFVSACTPSGTLRMYSFWDFGSPDFVFACTPSGTLRMDVESSDFACAFTALGTSGSRTSCPH</sequence>
<accession>A0A2I0I373</accession>
<organism evidence="1 2">
    <name type="scientific">Punica granatum</name>
    <name type="common">Pomegranate</name>
    <dbReference type="NCBI Taxonomy" id="22663"/>
    <lineage>
        <taxon>Eukaryota</taxon>
        <taxon>Viridiplantae</taxon>
        <taxon>Streptophyta</taxon>
        <taxon>Embryophyta</taxon>
        <taxon>Tracheophyta</taxon>
        <taxon>Spermatophyta</taxon>
        <taxon>Magnoliopsida</taxon>
        <taxon>eudicotyledons</taxon>
        <taxon>Gunneridae</taxon>
        <taxon>Pentapetalae</taxon>
        <taxon>rosids</taxon>
        <taxon>malvids</taxon>
        <taxon>Myrtales</taxon>
        <taxon>Lythraceae</taxon>
        <taxon>Punica</taxon>
    </lineage>
</organism>
<feature type="non-terminal residue" evidence="1">
    <location>
        <position position="149"/>
    </location>
</feature>
<dbReference type="Proteomes" id="UP000233551">
    <property type="component" value="Unassembled WGS sequence"/>
</dbReference>
<gene>
    <name evidence="1" type="ORF">CRG98_041222</name>
</gene>
<evidence type="ECO:0000313" key="2">
    <source>
        <dbReference type="Proteomes" id="UP000233551"/>
    </source>
</evidence>
<evidence type="ECO:0000313" key="1">
    <source>
        <dbReference type="EMBL" id="PKI38387.1"/>
    </source>
</evidence>
<reference evidence="1 2" key="1">
    <citation type="submission" date="2017-11" db="EMBL/GenBank/DDBJ databases">
        <title>De-novo sequencing of pomegranate (Punica granatum L.) genome.</title>
        <authorList>
            <person name="Akparov Z."/>
            <person name="Amiraslanov A."/>
            <person name="Hajiyeva S."/>
            <person name="Abbasov M."/>
            <person name="Kaur K."/>
            <person name="Hamwieh A."/>
            <person name="Solovyev V."/>
            <person name="Salamov A."/>
            <person name="Braich B."/>
            <person name="Kosarev P."/>
            <person name="Mahmoud A."/>
            <person name="Hajiyev E."/>
            <person name="Babayeva S."/>
            <person name="Izzatullayeva V."/>
            <person name="Mammadov A."/>
            <person name="Mammadov A."/>
            <person name="Sharifova S."/>
            <person name="Ojaghi J."/>
            <person name="Eynullazada K."/>
            <person name="Bayramov B."/>
            <person name="Abdulazimova A."/>
            <person name="Shahmuradov I."/>
        </authorList>
    </citation>
    <scope>NUCLEOTIDE SEQUENCE [LARGE SCALE GENOMIC DNA]</scope>
    <source>
        <strain evidence="2">cv. AG2017</strain>
        <tissue evidence="1">Leaf</tissue>
    </source>
</reference>
<protein>
    <submittedName>
        <fullName evidence="1">Uncharacterized protein</fullName>
    </submittedName>
</protein>
<feature type="non-terminal residue" evidence="1">
    <location>
        <position position="1"/>
    </location>
</feature>
<name>A0A2I0I373_PUNGR</name>
<proteinExistence type="predicted"/>
<dbReference type="EMBL" id="PGOL01004113">
    <property type="protein sequence ID" value="PKI38387.1"/>
    <property type="molecule type" value="Genomic_DNA"/>
</dbReference>
<keyword evidence="2" id="KW-1185">Reference proteome</keyword>
<dbReference type="AlphaFoldDB" id="A0A2I0I373"/>
<comment type="caution">
    <text evidence="1">The sequence shown here is derived from an EMBL/GenBank/DDBJ whole genome shotgun (WGS) entry which is preliminary data.</text>
</comment>